<evidence type="ECO:0000313" key="2">
    <source>
        <dbReference type="Proteomes" id="UP000179243"/>
    </source>
</evidence>
<accession>A0A1F7FB79</accession>
<name>A0A1F7FB79_UNCRA</name>
<protein>
    <submittedName>
        <fullName evidence="1">Uncharacterized protein</fullName>
    </submittedName>
</protein>
<gene>
    <name evidence="1" type="ORF">A2519_00550</name>
</gene>
<dbReference type="AlphaFoldDB" id="A0A1F7FB79"/>
<dbReference type="EMBL" id="MFYX01000080">
    <property type="protein sequence ID" value="OGK03878.1"/>
    <property type="molecule type" value="Genomic_DNA"/>
</dbReference>
<dbReference type="Proteomes" id="UP000179243">
    <property type="component" value="Unassembled WGS sequence"/>
</dbReference>
<evidence type="ECO:0000313" key="1">
    <source>
        <dbReference type="EMBL" id="OGK03878.1"/>
    </source>
</evidence>
<organism evidence="1 2">
    <name type="scientific">Candidatus Raymondbacteria bacterium RIFOXYD12_FULL_49_13</name>
    <dbReference type="NCBI Taxonomy" id="1817890"/>
    <lineage>
        <taxon>Bacteria</taxon>
        <taxon>Raymondiibacteriota</taxon>
    </lineage>
</organism>
<reference evidence="1 2" key="1">
    <citation type="journal article" date="2016" name="Nat. Commun.">
        <title>Thousands of microbial genomes shed light on interconnected biogeochemical processes in an aquifer system.</title>
        <authorList>
            <person name="Anantharaman K."/>
            <person name="Brown C.T."/>
            <person name="Hug L.A."/>
            <person name="Sharon I."/>
            <person name="Castelle C.J."/>
            <person name="Probst A.J."/>
            <person name="Thomas B.C."/>
            <person name="Singh A."/>
            <person name="Wilkins M.J."/>
            <person name="Karaoz U."/>
            <person name="Brodie E.L."/>
            <person name="Williams K.H."/>
            <person name="Hubbard S.S."/>
            <person name="Banfield J.F."/>
        </authorList>
    </citation>
    <scope>NUCLEOTIDE SEQUENCE [LARGE SCALE GENOMIC DNA]</scope>
</reference>
<sequence length="441" mass="49333">MKNILALLLAFCGVLYASYSRIESMGKTDFYFEDDMNMFVNPANMALHSSFIFGELGTTMTDSALITDPYVIRETAYNPWFGGVFSKDLKNESRFSVGMAFNRDDKWVSLMNGIIDLANTDTVFKDNSGIGPMLPKVINKVDLAIAYRHPSRFSVGALIYGGANRDNQTQISVAENYSKREAFMVKGILGVTKHFMNNFFLEGSFGTSVHDFTYRSFDQTLQVKPRKGLNLFGHLRMFVPLSDRFSLVPVANFEQVLQGHQFTDIGDVDSVLAANDVNDYLDVSGGFGFNFFEAEKKTQFIFGMDGHFLKAQNDRTITVNGAAPPDGGYSGGKSEDLYGVFTFGIERQLYWNWLVVRAGGRKVFGISRTVTTTTSKIEQMWENPATNNSRSDLIGVGLGVNFLRKLQLDFTLSEDIPYSILYVVSGVSGNVFTRFSCSYYF</sequence>
<proteinExistence type="predicted"/>
<comment type="caution">
    <text evidence="1">The sequence shown here is derived from an EMBL/GenBank/DDBJ whole genome shotgun (WGS) entry which is preliminary data.</text>
</comment>